<protein>
    <submittedName>
        <fullName evidence="1">Uncharacterized protein</fullName>
    </submittedName>
</protein>
<gene>
    <name evidence="1" type="ORF">M9H77_17206</name>
</gene>
<name>A0ACC0B3Y1_CATRO</name>
<comment type="caution">
    <text evidence="1">The sequence shown here is derived from an EMBL/GenBank/DDBJ whole genome shotgun (WGS) entry which is preliminary data.</text>
</comment>
<dbReference type="EMBL" id="CM044704">
    <property type="protein sequence ID" value="KAI5667353.1"/>
    <property type="molecule type" value="Genomic_DNA"/>
</dbReference>
<evidence type="ECO:0000313" key="1">
    <source>
        <dbReference type="EMBL" id="KAI5667353.1"/>
    </source>
</evidence>
<keyword evidence="2" id="KW-1185">Reference proteome</keyword>
<proteinExistence type="predicted"/>
<organism evidence="1 2">
    <name type="scientific">Catharanthus roseus</name>
    <name type="common">Madagascar periwinkle</name>
    <name type="synonym">Vinca rosea</name>
    <dbReference type="NCBI Taxonomy" id="4058"/>
    <lineage>
        <taxon>Eukaryota</taxon>
        <taxon>Viridiplantae</taxon>
        <taxon>Streptophyta</taxon>
        <taxon>Embryophyta</taxon>
        <taxon>Tracheophyta</taxon>
        <taxon>Spermatophyta</taxon>
        <taxon>Magnoliopsida</taxon>
        <taxon>eudicotyledons</taxon>
        <taxon>Gunneridae</taxon>
        <taxon>Pentapetalae</taxon>
        <taxon>asterids</taxon>
        <taxon>lamiids</taxon>
        <taxon>Gentianales</taxon>
        <taxon>Apocynaceae</taxon>
        <taxon>Rauvolfioideae</taxon>
        <taxon>Vinceae</taxon>
        <taxon>Catharanthinae</taxon>
        <taxon>Catharanthus</taxon>
    </lineage>
</organism>
<accession>A0ACC0B3Y1</accession>
<sequence>MNRMSQSPSDLKLGSITRAQRKKLKLQEDNDMNAYMEDALKRKIKQFDGQEIPPKLFTMCSIVKEILFSMLLEVDNLLPTEVELGHPPTFVDMFNKCYTNSNGNPSSTEVGFAMVKDIIALNDILSQVLGLDKYERVCMLGGVVHAADVWGEHLSRSTTNRIMEEQQADIKNMQK</sequence>
<dbReference type="Proteomes" id="UP001060085">
    <property type="component" value="Linkage Group LG04"/>
</dbReference>
<reference evidence="2" key="1">
    <citation type="journal article" date="2023" name="Nat. Plants">
        <title>Single-cell RNA sequencing provides a high-resolution roadmap for understanding the multicellular compartmentation of specialized metabolism.</title>
        <authorList>
            <person name="Sun S."/>
            <person name="Shen X."/>
            <person name="Li Y."/>
            <person name="Li Y."/>
            <person name="Wang S."/>
            <person name="Li R."/>
            <person name="Zhang H."/>
            <person name="Shen G."/>
            <person name="Guo B."/>
            <person name="Wei J."/>
            <person name="Xu J."/>
            <person name="St-Pierre B."/>
            <person name="Chen S."/>
            <person name="Sun C."/>
        </authorList>
    </citation>
    <scope>NUCLEOTIDE SEQUENCE [LARGE SCALE GENOMIC DNA]</scope>
</reference>
<evidence type="ECO:0000313" key="2">
    <source>
        <dbReference type="Proteomes" id="UP001060085"/>
    </source>
</evidence>